<dbReference type="AlphaFoldDB" id="A0A193GCR9"/>
<feature type="transmembrane region" description="Helical" evidence="9">
    <location>
        <begin position="61"/>
        <end position="80"/>
    </location>
</feature>
<keyword evidence="5" id="KW-0029">Amino-acid transport</keyword>
<gene>
    <name evidence="10" type="ORF">BAU07_12550</name>
</gene>
<evidence type="ECO:0000256" key="9">
    <source>
        <dbReference type="SAM" id="Phobius"/>
    </source>
</evidence>
<reference evidence="10 11" key="1">
    <citation type="submission" date="2016-06" db="EMBL/GenBank/DDBJ databases">
        <title>Complete genome sequences of Bordetella bronchialis and Bordetella flabilis.</title>
        <authorList>
            <person name="LiPuma J.J."/>
            <person name="Spilker T."/>
        </authorList>
    </citation>
    <scope>NUCLEOTIDE SEQUENCE [LARGE SCALE GENOMIC DNA]</scope>
    <source>
        <strain evidence="10 11">AU10664</strain>
    </source>
</reference>
<evidence type="ECO:0000256" key="2">
    <source>
        <dbReference type="ARBA" id="ARBA00022448"/>
    </source>
</evidence>
<evidence type="ECO:0000256" key="5">
    <source>
        <dbReference type="ARBA" id="ARBA00022970"/>
    </source>
</evidence>
<dbReference type="PANTHER" id="PTHR11795:SF442">
    <property type="entry name" value="ABC TRANSPORTER ATP-BINDING PROTEIN"/>
    <property type="match status" value="1"/>
</dbReference>
<dbReference type="GO" id="GO:0022857">
    <property type="term" value="F:transmembrane transporter activity"/>
    <property type="evidence" value="ECO:0007669"/>
    <property type="project" value="InterPro"/>
</dbReference>
<dbReference type="KEGG" id="bfz:BAU07_12550"/>
<organism evidence="10 11">
    <name type="scientific">Bordetella flabilis</name>
    <dbReference type="NCBI Taxonomy" id="463014"/>
    <lineage>
        <taxon>Bacteria</taxon>
        <taxon>Pseudomonadati</taxon>
        <taxon>Pseudomonadota</taxon>
        <taxon>Betaproteobacteria</taxon>
        <taxon>Burkholderiales</taxon>
        <taxon>Alcaligenaceae</taxon>
        <taxon>Bordetella</taxon>
    </lineage>
</organism>
<evidence type="ECO:0000256" key="6">
    <source>
        <dbReference type="ARBA" id="ARBA00022989"/>
    </source>
</evidence>
<dbReference type="GO" id="GO:0005886">
    <property type="term" value="C:plasma membrane"/>
    <property type="evidence" value="ECO:0007669"/>
    <property type="project" value="UniProtKB-SubCell"/>
</dbReference>
<dbReference type="RefSeq" id="WP_066658096.1">
    <property type="nucleotide sequence ID" value="NZ_CBCSCL010000001.1"/>
</dbReference>
<name>A0A193GCR9_9BORD</name>
<feature type="transmembrane region" description="Helical" evidence="9">
    <location>
        <begin position="92"/>
        <end position="117"/>
    </location>
</feature>
<sequence length="286" mass="29721">MTSLLAAQLLNGLAIGMIYALTAFGLSIIKGLLNVPNFAHGAFYALGAYACYAALQANIPFALALAIAFLVPALVGALVEKLGVSRLMSGPYLYQLLFLFGTALILEQLIIIIWGTMGLSAAAPEWLEGAFDLGFTFLPRYLVFNGAMAALTIAVVWLMIERTRLGSQIRAGIDKREMAQCLGIDVSRLITAGFALGAGLAGLSGGLVLPLLGANATMGSEMLSIAFVVLVIGGLGSLYGALAAGVLVGVIQSVSSVFVPSASTVLIYVAMVATLMVRPQGLFGER</sequence>
<evidence type="ECO:0000256" key="1">
    <source>
        <dbReference type="ARBA" id="ARBA00004651"/>
    </source>
</evidence>
<feature type="transmembrane region" description="Helical" evidence="9">
    <location>
        <begin position="6"/>
        <end position="26"/>
    </location>
</feature>
<dbReference type="OrthoDB" id="8888656at2"/>
<dbReference type="InterPro" id="IPR001851">
    <property type="entry name" value="ABC_transp_permease"/>
</dbReference>
<dbReference type="STRING" id="463014.BAU07_12550"/>
<feature type="transmembrane region" description="Helical" evidence="9">
    <location>
        <begin position="137"/>
        <end position="160"/>
    </location>
</feature>
<dbReference type="Pfam" id="PF02653">
    <property type="entry name" value="BPD_transp_2"/>
    <property type="match status" value="1"/>
</dbReference>
<comment type="similarity">
    <text evidence="8">Belongs to the binding-protein-dependent transport system permease family. LivHM subfamily.</text>
</comment>
<protein>
    <recommendedName>
        <fullName evidence="12">ABC transporter permease</fullName>
    </recommendedName>
</protein>
<evidence type="ECO:0000256" key="7">
    <source>
        <dbReference type="ARBA" id="ARBA00023136"/>
    </source>
</evidence>
<keyword evidence="3" id="KW-1003">Cell membrane</keyword>
<keyword evidence="7 9" id="KW-0472">Membrane</keyword>
<dbReference type="CDD" id="cd06582">
    <property type="entry name" value="TM_PBP1_LivH_like"/>
    <property type="match status" value="1"/>
</dbReference>
<keyword evidence="11" id="KW-1185">Reference proteome</keyword>
<dbReference type="Proteomes" id="UP000091926">
    <property type="component" value="Chromosome"/>
</dbReference>
<evidence type="ECO:0000256" key="8">
    <source>
        <dbReference type="ARBA" id="ARBA00037998"/>
    </source>
</evidence>
<feature type="transmembrane region" description="Helical" evidence="9">
    <location>
        <begin position="257"/>
        <end position="277"/>
    </location>
</feature>
<dbReference type="PANTHER" id="PTHR11795">
    <property type="entry name" value="BRANCHED-CHAIN AMINO ACID TRANSPORT SYSTEM PERMEASE PROTEIN LIVH"/>
    <property type="match status" value="1"/>
</dbReference>
<evidence type="ECO:0000256" key="3">
    <source>
        <dbReference type="ARBA" id="ARBA00022475"/>
    </source>
</evidence>
<evidence type="ECO:0000256" key="4">
    <source>
        <dbReference type="ARBA" id="ARBA00022692"/>
    </source>
</evidence>
<accession>A0A193GCR9</accession>
<dbReference type="InterPro" id="IPR052157">
    <property type="entry name" value="BCAA_transport_permease"/>
</dbReference>
<dbReference type="EMBL" id="CP016172">
    <property type="protein sequence ID" value="ANN77817.1"/>
    <property type="molecule type" value="Genomic_DNA"/>
</dbReference>
<evidence type="ECO:0000313" key="11">
    <source>
        <dbReference type="Proteomes" id="UP000091926"/>
    </source>
</evidence>
<keyword evidence="6 9" id="KW-1133">Transmembrane helix</keyword>
<dbReference type="GO" id="GO:0006865">
    <property type="term" value="P:amino acid transport"/>
    <property type="evidence" value="ECO:0007669"/>
    <property type="project" value="UniProtKB-KW"/>
</dbReference>
<evidence type="ECO:0000313" key="10">
    <source>
        <dbReference type="EMBL" id="ANN77817.1"/>
    </source>
</evidence>
<keyword evidence="2" id="KW-0813">Transport</keyword>
<evidence type="ECO:0008006" key="12">
    <source>
        <dbReference type="Google" id="ProtNLM"/>
    </source>
</evidence>
<feature type="transmembrane region" description="Helical" evidence="9">
    <location>
        <begin position="223"/>
        <end position="250"/>
    </location>
</feature>
<proteinExistence type="inferred from homology"/>
<feature type="transmembrane region" description="Helical" evidence="9">
    <location>
        <begin position="181"/>
        <end position="203"/>
    </location>
</feature>
<comment type="subcellular location">
    <subcellularLocation>
        <location evidence="1">Cell membrane</location>
        <topology evidence="1">Multi-pass membrane protein</topology>
    </subcellularLocation>
</comment>
<keyword evidence="4 9" id="KW-0812">Transmembrane</keyword>